<dbReference type="EMBL" id="OX380491">
    <property type="protein sequence ID" value="CAI5384010.1"/>
    <property type="molecule type" value="Genomic_RNA"/>
</dbReference>
<organism evidence="1">
    <name type="scientific">Tree climacium moss associated tymo-like virus</name>
    <dbReference type="NCBI Taxonomy" id="2933190"/>
    <lineage>
        <taxon>Viruses</taxon>
        <taxon>Riboviria</taxon>
        <taxon>Orthornavirae</taxon>
        <taxon>Kitrinoviricota</taxon>
        <taxon>Alsuviricetes</taxon>
        <taxon>Tymovirales</taxon>
    </lineage>
</organism>
<proteinExistence type="predicted"/>
<sequence length="68" mass="7535">MPATTMRPFAPLVVLTRLPCWSSPCLRRPPGIICLPLAFVSHSARASLLSVPRRCFTMSRRSILLSPT</sequence>
<reference evidence="1" key="1">
    <citation type="submission" date="2022-11" db="EMBL/GenBank/DDBJ databases">
        <authorList>
            <person name="Mifsud CO J."/>
            <person name="Holmes C E."/>
            <person name="Gallagher V R."/>
            <person name="Geoghegan L J."/>
        </authorList>
    </citation>
    <scope>NUCLEOTIDE SEQUENCE</scope>
</reference>
<name>A0A9C7GWQ1_9VIRU</name>
<evidence type="ECO:0000313" key="1">
    <source>
        <dbReference type="EMBL" id="CAI5384010.1"/>
    </source>
</evidence>
<gene>
    <name evidence="1" type="primary">hypothetical protein</name>
</gene>
<protein>
    <submittedName>
        <fullName evidence="1">Uncharacterized protein</fullName>
    </submittedName>
</protein>
<accession>A0A9C7GWQ1</accession>